<reference evidence="19 20" key="1">
    <citation type="journal article" date="2018" name="Sci. Rep.">
        <title>A novel species of the marine cyanobacterium Acaryochloris with a unique pigment content and lifestyle.</title>
        <authorList>
            <person name="Partensky F."/>
            <person name="Six C."/>
            <person name="Ratin M."/>
            <person name="Garczarek L."/>
            <person name="Vaulot D."/>
            <person name="Probert I."/>
            <person name="Calteau A."/>
            <person name="Gourvil P."/>
            <person name="Marie D."/>
            <person name="Grebert T."/>
            <person name="Bouchier C."/>
            <person name="Le Panse S."/>
            <person name="Gachenot M."/>
            <person name="Rodriguez F."/>
            <person name="Garrido J.L."/>
        </authorList>
    </citation>
    <scope>NUCLEOTIDE SEQUENCE [LARGE SCALE GENOMIC DNA]</scope>
    <source>
        <strain evidence="19 20">RCC1774</strain>
    </source>
</reference>
<keyword evidence="7" id="KW-0677">Repeat</keyword>
<dbReference type="PIRSF" id="PIRSF006404">
    <property type="entry name" value="UCP006404_Pept_M50_CBS"/>
    <property type="match status" value="1"/>
</dbReference>
<dbReference type="GO" id="GO:0008237">
    <property type="term" value="F:metallopeptidase activity"/>
    <property type="evidence" value="ECO:0007669"/>
    <property type="project" value="UniProtKB-UniRule"/>
</dbReference>
<comment type="caution">
    <text evidence="19">The sequence shown here is derived from an EMBL/GenBank/DDBJ whole genome shotgun (WGS) entry which is preliminary data.</text>
</comment>
<feature type="transmembrane region" description="Helical" evidence="14">
    <location>
        <begin position="121"/>
        <end position="139"/>
    </location>
</feature>
<evidence type="ECO:0000256" key="7">
    <source>
        <dbReference type="ARBA" id="ARBA00022737"/>
    </source>
</evidence>
<dbReference type="Pfam" id="PF02163">
    <property type="entry name" value="Peptidase_M50"/>
    <property type="match status" value="2"/>
</dbReference>
<dbReference type="Proteomes" id="UP000248857">
    <property type="component" value="Unassembled WGS sequence"/>
</dbReference>
<dbReference type="CDD" id="cd06164">
    <property type="entry name" value="S2P-M50_SpoIVFB_CBS"/>
    <property type="match status" value="1"/>
</dbReference>
<organism evidence="19 20">
    <name type="scientific">Acaryochloris thomasi RCC1774</name>
    <dbReference type="NCBI Taxonomy" id="1764569"/>
    <lineage>
        <taxon>Bacteria</taxon>
        <taxon>Bacillati</taxon>
        <taxon>Cyanobacteriota</taxon>
        <taxon>Cyanophyceae</taxon>
        <taxon>Acaryochloridales</taxon>
        <taxon>Acaryochloridaceae</taxon>
        <taxon>Acaryochloris</taxon>
        <taxon>Acaryochloris thomasi</taxon>
    </lineage>
</organism>
<dbReference type="GO" id="GO:0006508">
    <property type="term" value="P:proteolysis"/>
    <property type="evidence" value="ECO:0007669"/>
    <property type="project" value="UniProtKB-KW"/>
</dbReference>
<comment type="subcellular location">
    <subcellularLocation>
        <location evidence="1">Cell membrane</location>
        <topology evidence="1">Multi-pass membrane protein</topology>
    </subcellularLocation>
</comment>
<evidence type="ECO:0000256" key="13">
    <source>
        <dbReference type="ARBA" id="ARBA00023136"/>
    </source>
</evidence>
<proteinExistence type="inferred from homology"/>
<feature type="binding site" evidence="16">
    <location>
        <position position="84"/>
    </location>
    <ligand>
        <name>Zn(2+)</name>
        <dbReference type="ChEBI" id="CHEBI:29105"/>
        <note>catalytic</note>
    </ligand>
</feature>
<keyword evidence="4 14" id="KW-0645">Protease</keyword>
<feature type="binding site" evidence="16">
    <location>
        <position position="80"/>
    </location>
    <ligand>
        <name>Zn(2+)</name>
        <dbReference type="ChEBI" id="CHEBI:29105"/>
        <note>catalytic</note>
    </ligand>
</feature>
<evidence type="ECO:0000256" key="16">
    <source>
        <dbReference type="PIRSR" id="PIRSR006404-2"/>
    </source>
</evidence>
<dbReference type="EMBL" id="PQWO01000001">
    <property type="protein sequence ID" value="PZD75092.1"/>
    <property type="molecule type" value="Genomic_DNA"/>
</dbReference>
<keyword evidence="9 14" id="KW-0862">Zinc</keyword>
<comment type="cofactor">
    <cofactor evidence="14 16">
        <name>Zn(2+)</name>
        <dbReference type="ChEBI" id="CHEBI:29105"/>
    </cofactor>
    <text evidence="14 16">Binds 1 zinc ion per subunit.</text>
</comment>
<evidence type="ECO:0000256" key="14">
    <source>
        <dbReference type="PIRNR" id="PIRNR006404"/>
    </source>
</evidence>
<evidence type="ECO:0000256" key="9">
    <source>
        <dbReference type="ARBA" id="ARBA00022833"/>
    </source>
</evidence>
<evidence type="ECO:0000256" key="10">
    <source>
        <dbReference type="ARBA" id="ARBA00022989"/>
    </source>
</evidence>
<protein>
    <recommendedName>
        <fullName evidence="14">Zinc metalloprotease</fullName>
    </recommendedName>
</protein>
<evidence type="ECO:0000256" key="12">
    <source>
        <dbReference type="ARBA" id="ARBA00023122"/>
    </source>
</evidence>
<keyword evidence="13 14" id="KW-0472">Membrane</keyword>
<evidence type="ECO:0000256" key="8">
    <source>
        <dbReference type="ARBA" id="ARBA00022801"/>
    </source>
</evidence>
<dbReference type="GO" id="GO:0046872">
    <property type="term" value="F:metal ion binding"/>
    <property type="evidence" value="ECO:0007669"/>
    <property type="project" value="UniProtKB-UniRule"/>
</dbReference>
<comment type="caution">
    <text evidence="14">Lacks conserved residue(s) required for the propagation of feature annotation.</text>
</comment>
<dbReference type="Pfam" id="PF00571">
    <property type="entry name" value="CBS"/>
    <property type="match status" value="1"/>
</dbReference>
<evidence type="ECO:0000313" key="20">
    <source>
        <dbReference type="Proteomes" id="UP000248857"/>
    </source>
</evidence>
<keyword evidence="12 17" id="KW-0129">CBS domain</keyword>
<feature type="transmembrane region" description="Helical" evidence="14">
    <location>
        <begin position="21"/>
        <end position="45"/>
    </location>
</feature>
<sequence>MKVVLVWNSVMQQGTRPNWQVGTVFDIPLFIDSSWLVIVALITFVDGLEWQTEYPMWGTGLAWAAGFAMALLLFGSVLCHELGHSLIAQSQGTKVNSITLFIFGGLASIDEEAKTPEKAFQVAIAGPLVSLLLFVLLSLTARLFAADHPIGVLTGSLARINLVLALFNLIPGLPLDGGQILKAAVWKATGNRFKGVRWAAKAGQTLGWVAVTLGLITILLFGSFGGIWIALLGWFGLRNAYSYNRFADLQEALLELKAQDAMTRDFRVVKVTKTLREFADDYVLSLNRASTYFAASDGRYRGLIDADQLNITERSLWDDLQVQDLVQPLQEIPSVKETTSMVEVIDQLDAEVLQRVTVLSPAGAVAGVIDRGDVVRALAKKMNLMIADADIQRIKDEGSYPPNLKLDAIARSILSDATPPQSTETTP</sequence>
<evidence type="ECO:0000256" key="6">
    <source>
        <dbReference type="ARBA" id="ARBA00022723"/>
    </source>
</evidence>
<evidence type="ECO:0000256" key="4">
    <source>
        <dbReference type="ARBA" id="ARBA00022670"/>
    </source>
</evidence>
<feature type="transmembrane region" description="Helical" evidence="14">
    <location>
        <begin position="206"/>
        <end position="235"/>
    </location>
</feature>
<keyword evidence="6 14" id="KW-0479">Metal-binding</keyword>
<keyword evidence="5 14" id="KW-0812">Transmembrane</keyword>
<dbReference type="AlphaFoldDB" id="A0A2W1JYN6"/>
<evidence type="ECO:0000313" key="19">
    <source>
        <dbReference type="EMBL" id="PZD75092.1"/>
    </source>
</evidence>
<evidence type="ECO:0000256" key="2">
    <source>
        <dbReference type="ARBA" id="ARBA00007931"/>
    </source>
</evidence>
<dbReference type="PROSITE" id="PS51371">
    <property type="entry name" value="CBS"/>
    <property type="match status" value="1"/>
</dbReference>
<dbReference type="PANTHER" id="PTHR39188:SF3">
    <property type="entry name" value="STAGE IV SPORULATION PROTEIN FB"/>
    <property type="match status" value="1"/>
</dbReference>
<feature type="transmembrane region" description="Helical" evidence="14">
    <location>
        <begin position="57"/>
        <end position="79"/>
    </location>
</feature>
<dbReference type="InterPro" id="IPR008915">
    <property type="entry name" value="Peptidase_M50"/>
</dbReference>
<feature type="domain" description="CBS" evidence="18">
    <location>
        <begin position="326"/>
        <end position="384"/>
    </location>
</feature>
<dbReference type="GO" id="GO:0005886">
    <property type="term" value="C:plasma membrane"/>
    <property type="evidence" value="ECO:0007669"/>
    <property type="project" value="UniProtKB-SubCell"/>
</dbReference>
<keyword evidence="11 14" id="KW-0482">Metalloprotease</keyword>
<feature type="active site" evidence="15">
    <location>
        <position position="81"/>
    </location>
</feature>
<evidence type="ECO:0000259" key="18">
    <source>
        <dbReference type="PROSITE" id="PS51371"/>
    </source>
</evidence>
<gene>
    <name evidence="19" type="primary">rip3_1</name>
    <name evidence="19" type="ORF">C1752_00362</name>
</gene>
<keyword evidence="3" id="KW-1003">Cell membrane</keyword>
<evidence type="ECO:0000256" key="3">
    <source>
        <dbReference type="ARBA" id="ARBA00022475"/>
    </source>
</evidence>
<name>A0A2W1JYN6_9CYAN</name>
<keyword evidence="8 14" id="KW-0378">Hydrolase</keyword>
<evidence type="ECO:0000256" key="1">
    <source>
        <dbReference type="ARBA" id="ARBA00004651"/>
    </source>
</evidence>
<dbReference type="Gene3D" id="3.10.580.10">
    <property type="entry name" value="CBS-domain"/>
    <property type="match status" value="1"/>
</dbReference>
<keyword evidence="20" id="KW-1185">Reference proteome</keyword>
<accession>A0A2W1JYN6</accession>
<dbReference type="InterPro" id="IPR016483">
    <property type="entry name" value="UCP006404_Pept_M50_CBS"/>
</dbReference>
<dbReference type="RefSeq" id="WP_233501255.1">
    <property type="nucleotide sequence ID" value="NZ_CAWNWM010000001.1"/>
</dbReference>
<dbReference type="InterPro" id="IPR046342">
    <property type="entry name" value="CBS_dom_sf"/>
</dbReference>
<keyword evidence="10 14" id="KW-1133">Transmembrane helix</keyword>
<evidence type="ECO:0000256" key="17">
    <source>
        <dbReference type="PROSITE-ProRule" id="PRU00703"/>
    </source>
</evidence>
<dbReference type="PANTHER" id="PTHR39188">
    <property type="entry name" value="MEMBRANE-ASSOCIATED ZINC METALLOPROTEASE M50B"/>
    <property type="match status" value="1"/>
</dbReference>
<comment type="similarity">
    <text evidence="2 14">Belongs to the peptidase M50B family.</text>
</comment>
<dbReference type="SUPFAM" id="SSF54631">
    <property type="entry name" value="CBS-domain pair"/>
    <property type="match status" value="1"/>
</dbReference>
<dbReference type="InterPro" id="IPR000644">
    <property type="entry name" value="CBS_dom"/>
</dbReference>
<feature type="binding site" evidence="16">
    <location>
        <position position="176"/>
    </location>
    <ligand>
        <name>Zn(2+)</name>
        <dbReference type="ChEBI" id="CHEBI:29105"/>
        <note>catalytic</note>
    </ligand>
</feature>
<dbReference type="CDD" id="cd04639">
    <property type="entry name" value="CBS_pair_peptidase_M50"/>
    <property type="match status" value="1"/>
</dbReference>
<evidence type="ECO:0000256" key="11">
    <source>
        <dbReference type="ARBA" id="ARBA00023049"/>
    </source>
</evidence>
<evidence type="ECO:0000256" key="15">
    <source>
        <dbReference type="PIRSR" id="PIRSR006404-1"/>
    </source>
</evidence>
<evidence type="ECO:0000256" key="5">
    <source>
        <dbReference type="ARBA" id="ARBA00022692"/>
    </source>
</evidence>